<dbReference type="RefSeq" id="WP_051803737.1">
    <property type="nucleotide sequence ID" value="NZ_FOIX01000004.1"/>
</dbReference>
<name>A0A3S4WSG0_9FLAO</name>
<dbReference type="OrthoDB" id="794403at2"/>
<dbReference type="Proteomes" id="UP000270036">
    <property type="component" value="Chromosome"/>
</dbReference>
<reference evidence="1 2" key="1">
    <citation type="submission" date="2018-12" db="EMBL/GenBank/DDBJ databases">
        <authorList>
            <consortium name="Pathogen Informatics"/>
        </authorList>
    </citation>
    <scope>NUCLEOTIDE SEQUENCE [LARGE SCALE GENOMIC DNA]</scope>
    <source>
        <strain evidence="1 2">NCTC13489</strain>
    </source>
</reference>
<dbReference type="KEGG" id="cant:NCTC13489_01384"/>
<evidence type="ECO:0000313" key="1">
    <source>
        <dbReference type="EMBL" id="VEH99185.1"/>
    </source>
</evidence>
<accession>A0A3S4WSG0</accession>
<proteinExistence type="predicted"/>
<dbReference type="EMBL" id="LR134441">
    <property type="protein sequence ID" value="VEH99185.1"/>
    <property type="molecule type" value="Genomic_DNA"/>
</dbReference>
<sequence>MKKLMFLSLFALTTIACENDKKTEVATETAPETATENPVISETTTAVLEPGCYEYIKDGNNVKMEITKVADEVTANLATAYSGKDSNKGTFVGKLNGDKLIGTYTFDSEGTSSSREVAYELKDNQLIEGYGDLDDSGTKFKDVNTIKYTSTTPLLKVDCAK</sequence>
<evidence type="ECO:0000313" key="2">
    <source>
        <dbReference type="Proteomes" id="UP000270036"/>
    </source>
</evidence>
<dbReference type="AlphaFoldDB" id="A0A3S4WSG0"/>
<protein>
    <submittedName>
        <fullName evidence="1">Uncharacterized protein</fullName>
    </submittedName>
</protein>
<dbReference type="PROSITE" id="PS51257">
    <property type="entry name" value="PROKAR_LIPOPROTEIN"/>
    <property type="match status" value="1"/>
</dbReference>
<organism evidence="1 2">
    <name type="scientific">Kaistella antarctica</name>
    <dbReference type="NCBI Taxonomy" id="266748"/>
    <lineage>
        <taxon>Bacteria</taxon>
        <taxon>Pseudomonadati</taxon>
        <taxon>Bacteroidota</taxon>
        <taxon>Flavobacteriia</taxon>
        <taxon>Flavobacteriales</taxon>
        <taxon>Weeksellaceae</taxon>
        <taxon>Chryseobacterium group</taxon>
        <taxon>Kaistella</taxon>
    </lineage>
</organism>
<gene>
    <name evidence="1" type="ORF">NCTC13489_01384</name>
</gene>